<protein>
    <submittedName>
        <fullName evidence="4">Amidohydrolase</fullName>
    </submittedName>
</protein>
<evidence type="ECO:0000259" key="3">
    <source>
        <dbReference type="Pfam" id="PF04909"/>
    </source>
</evidence>
<dbReference type="GO" id="GO:0016831">
    <property type="term" value="F:carboxy-lyase activity"/>
    <property type="evidence" value="ECO:0007669"/>
    <property type="project" value="InterPro"/>
</dbReference>
<proteinExistence type="predicted"/>
<dbReference type="AlphaFoldDB" id="A0A433HWZ4"/>
<dbReference type="SUPFAM" id="SSF51556">
    <property type="entry name" value="Metallo-dependent hydrolases"/>
    <property type="match status" value="1"/>
</dbReference>
<dbReference type="InterPro" id="IPR032466">
    <property type="entry name" value="Metal_Hydrolase"/>
</dbReference>
<sequence>MDDAITLKSENFRNEARTGVIDCDVHNAVPSIQALFPYLEDRWRDYVVEHGIKSLEPNYYPRGTPLSARPGSELPNGHPPGSNLDVLRQQALDPWNVQYAILNCLYGVQMIHNEDWAAAMARAVNDWQNAEWLEKEPRLRASIVVASQNPEQAAEEIHRLGEHPGFVQVLLMVHSEMPYGKKHYWPIYEAAQQYGLPIGIHAGGVTGYPTMPVGWPSYYLEDYVSQSQAFQSQIVSLVSEGVFKKFPQLRVVLIESGFTWLPSLMWRFDKNWKGLRREVPWVNRLPSEIIKEHIRLTIQPLDESPKPEHLLETIEQIRSEDMLLFSTDYPHWHFDKNEEALPAKLPPRLEKKILSENARSVYRF</sequence>
<keyword evidence="5" id="KW-1185">Reference proteome</keyword>
<evidence type="ECO:0000313" key="4">
    <source>
        <dbReference type="EMBL" id="RUQ32724.1"/>
    </source>
</evidence>
<dbReference type="GO" id="GO:0016787">
    <property type="term" value="F:hydrolase activity"/>
    <property type="evidence" value="ECO:0007669"/>
    <property type="project" value="UniProtKB-KW"/>
</dbReference>
<keyword evidence="1" id="KW-0456">Lyase</keyword>
<feature type="domain" description="Amidohydrolase-related" evidence="3">
    <location>
        <begin position="21"/>
        <end position="364"/>
    </location>
</feature>
<dbReference type="Pfam" id="PF04909">
    <property type="entry name" value="Amidohydro_2"/>
    <property type="match status" value="1"/>
</dbReference>
<name>A0A433HWZ4_9BACI</name>
<organism evidence="4 5">
    <name type="scientific">Peribacillus cavernae</name>
    <dbReference type="NCBI Taxonomy" id="1674310"/>
    <lineage>
        <taxon>Bacteria</taxon>
        <taxon>Bacillati</taxon>
        <taxon>Bacillota</taxon>
        <taxon>Bacilli</taxon>
        <taxon>Bacillales</taxon>
        <taxon>Bacillaceae</taxon>
        <taxon>Peribacillus</taxon>
    </lineage>
</organism>
<dbReference type="OrthoDB" id="9777673at2"/>
<feature type="region of interest" description="Disordered" evidence="2">
    <location>
        <begin position="62"/>
        <end position="82"/>
    </location>
</feature>
<dbReference type="GO" id="GO:0005737">
    <property type="term" value="C:cytoplasm"/>
    <property type="evidence" value="ECO:0007669"/>
    <property type="project" value="TreeGrafter"/>
</dbReference>
<reference evidence="4 5" key="1">
    <citation type="submission" date="2018-12" db="EMBL/GenBank/DDBJ databases">
        <title>Bacillus chawlae sp. nov., Bacillus glennii sp. nov., and Bacillus saganii sp. nov. Isolated from the Vehicle Assembly Building at Kennedy Space Center where the Viking Spacecraft were Assembled.</title>
        <authorList>
            <person name="Seuylemezian A."/>
            <person name="Vaishampayan P."/>
        </authorList>
    </citation>
    <scope>NUCLEOTIDE SEQUENCE [LARGE SCALE GENOMIC DNA]</scope>
    <source>
        <strain evidence="4 5">L5</strain>
    </source>
</reference>
<evidence type="ECO:0000313" key="5">
    <source>
        <dbReference type="Proteomes" id="UP000267430"/>
    </source>
</evidence>
<dbReference type="EMBL" id="RYZZ01000001">
    <property type="protein sequence ID" value="RUQ32724.1"/>
    <property type="molecule type" value="Genomic_DNA"/>
</dbReference>
<accession>A0A433HWZ4</accession>
<dbReference type="Gene3D" id="3.20.20.140">
    <property type="entry name" value="Metal-dependent hydrolases"/>
    <property type="match status" value="1"/>
</dbReference>
<evidence type="ECO:0000256" key="1">
    <source>
        <dbReference type="ARBA" id="ARBA00023239"/>
    </source>
</evidence>
<dbReference type="InterPro" id="IPR006680">
    <property type="entry name" value="Amidohydro-rel"/>
</dbReference>
<dbReference type="PANTHER" id="PTHR21240">
    <property type="entry name" value="2-AMINO-3-CARBOXYLMUCONATE-6-SEMIALDEHYDE DECARBOXYLASE"/>
    <property type="match status" value="1"/>
</dbReference>
<keyword evidence="4" id="KW-0378">Hydrolase</keyword>
<dbReference type="GO" id="GO:0019748">
    <property type="term" value="P:secondary metabolic process"/>
    <property type="evidence" value="ECO:0007669"/>
    <property type="project" value="TreeGrafter"/>
</dbReference>
<dbReference type="Proteomes" id="UP000267430">
    <property type="component" value="Unassembled WGS sequence"/>
</dbReference>
<comment type="caution">
    <text evidence="4">The sequence shown here is derived from an EMBL/GenBank/DDBJ whole genome shotgun (WGS) entry which is preliminary data.</text>
</comment>
<gene>
    <name evidence="4" type="ORF">ELQ35_01145</name>
</gene>
<dbReference type="InterPro" id="IPR032465">
    <property type="entry name" value="ACMSD"/>
</dbReference>
<dbReference type="PANTHER" id="PTHR21240:SF28">
    <property type="entry name" value="ISO-OROTATE DECARBOXYLASE (EUROFUNG)"/>
    <property type="match status" value="1"/>
</dbReference>
<dbReference type="RefSeq" id="WP_126863015.1">
    <property type="nucleotide sequence ID" value="NZ_JAUSTX010000003.1"/>
</dbReference>
<evidence type="ECO:0000256" key="2">
    <source>
        <dbReference type="SAM" id="MobiDB-lite"/>
    </source>
</evidence>